<protein>
    <submittedName>
        <fullName evidence="1">Uncharacterized protein</fullName>
    </submittedName>
</protein>
<comment type="caution">
    <text evidence="1">The sequence shown here is derived from an EMBL/GenBank/DDBJ whole genome shotgun (WGS) entry which is preliminary data.</text>
</comment>
<feature type="non-terminal residue" evidence="1">
    <location>
        <position position="1"/>
    </location>
</feature>
<dbReference type="EMBL" id="BARV01000388">
    <property type="protein sequence ID" value="GAH97731.1"/>
    <property type="molecule type" value="Genomic_DNA"/>
</dbReference>
<evidence type="ECO:0000313" key="1">
    <source>
        <dbReference type="EMBL" id="GAH97731.1"/>
    </source>
</evidence>
<accession>X1JSL4</accession>
<proteinExistence type="predicted"/>
<gene>
    <name evidence="1" type="ORF">S06H3_01527</name>
</gene>
<reference evidence="1" key="1">
    <citation type="journal article" date="2014" name="Front. Microbiol.">
        <title>High frequency of phylogenetically diverse reductive dehalogenase-homologous genes in deep subseafloor sedimentary metagenomes.</title>
        <authorList>
            <person name="Kawai M."/>
            <person name="Futagami T."/>
            <person name="Toyoda A."/>
            <person name="Takaki Y."/>
            <person name="Nishi S."/>
            <person name="Hori S."/>
            <person name="Arai W."/>
            <person name="Tsubouchi T."/>
            <person name="Morono Y."/>
            <person name="Uchiyama I."/>
            <person name="Ito T."/>
            <person name="Fujiyama A."/>
            <person name="Inagaki F."/>
            <person name="Takami H."/>
        </authorList>
    </citation>
    <scope>NUCLEOTIDE SEQUENCE</scope>
    <source>
        <strain evidence="1">Expedition CK06-06</strain>
    </source>
</reference>
<organism evidence="1">
    <name type="scientific">marine sediment metagenome</name>
    <dbReference type="NCBI Taxonomy" id="412755"/>
    <lineage>
        <taxon>unclassified sequences</taxon>
        <taxon>metagenomes</taxon>
        <taxon>ecological metagenomes</taxon>
    </lineage>
</organism>
<name>X1JSL4_9ZZZZ</name>
<sequence>TFPDVRAVFLLLDPSLALNSSRILVRAEALFP</sequence>
<dbReference type="AlphaFoldDB" id="X1JSL4"/>